<sequence>MSVRKVFAGIAVAAAVAGAGLMTASTAQAAPQGAVAESAVGTKSWQPRGDYATWGQCAQAAQWWLMWGGASYFDCSLNPVTQRYDLLIWRP</sequence>
<gene>
    <name evidence="1" type="ORF">STSU_031590</name>
</gene>
<evidence type="ECO:0000313" key="1">
    <source>
        <dbReference type="EMBL" id="QKM71004.1"/>
    </source>
</evidence>
<reference evidence="1 2" key="1">
    <citation type="journal article" date="2012" name="J. Bacteriol.">
        <title>Draft genome of Streptomyces tsukubaensis NRRL 18488, the producer of the clinically important immunosuppressant tacrolimus (FK506).</title>
        <authorList>
            <person name="Barreiro C."/>
            <person name="Prieto C."/>
            <person name="Sola-Landa A."/>
            <person name="Solera E."/>
            <person name="Martinez-Castro M."/>
            <person name="Perez-Redondo R."/>
            <person name="Garcia-Estrada C."/>
            <person name="Aparicio J.F."/>
            <person name="Fernandez-Martinez L.T."/>
            <person name="Santos-Aberturas J."/>
            <person name="Salehi-Najafabadi Z."/>
            <person name="Rodriguez-Garcia A."/>
            <person name="Tauch A."/>
            <person name="Martin J.F."/>
        </authorList>
    </citation>
    <scope>NUCLEOTIDE SEQUENCE [LARGE SCALE GENOMIC DNA]</scope>
    <source>
        <strain evidence="2">DSM 42081 / NBRC 108919 / NRRL 18488 / 9993</strain>
    </source>
</reference>
<dbReference type="Proteomes" id="UP000005940">
    <property type="component" value="Chromosome"/>
</dbReference>
<organism evidence="1 2">
    <name type="scientific">Streptomyces tsukubensis (strain DSM 42081 / NBRC 108919 / NRRL 18488 / 9993)</name>
    <dbReference type="NCBI Taxonomy" id="1114943"/>
    <lineage>
        <taxon>Bacteria</taxon>
        <taxon>Bacillati</taxon>
        <taxon>Actinomycetota</taxon>
        <taxon>Actinomycetes</taxon>
        <taxon>Kitasatosporales</taxon>
        <taxon>Streptomycetaceae</taxon>
        <taxon>Streptomyces</taxon>
    </lineage>
</organism>
<proteinExistence type="predicted"/>
<dbReference type="RefSeq" id="WP_006350743.1">
    <property type="nucleotide sequence ID" value="NZ_CP029159.1"/>
</dbReference>
<dbReference type="EMBL" id="CP029159">
    <property type="protein sequence ID" value="QKM71004.1"/>
    <property type="molecule type" value="Genomic_DNA"/>
</dbReference>
<accession>I2MU41</accession>
<keyword evidence="2" id="KW-1185">Reference proteome</keyword>
<evidence type="ECO:0000313" key="2">
    <source>
        <dbReference type="Proteomes" id="UP000005940"/>
    </source>
</evidence>
<name>I2MU41_STRT9</name>
<protein>
    <submittedName>
        <fullName evidence="1">Uncharacterized protein</fullName>
    </submittedName>
</protein>
<dbReference type="AlphaFoldDB" id="I2MU41"/>